<keyword evidence="1" id="KW-0167">Capsid protein</keyword>
<proteinExistence type="predicted"/>
<keyword evidence="1" id="KW-0946">Virion</keyword>
<dbReference type="EMBL" id="JAFBIT010000001">
    <property type="protein sequence ID" value="MCF2651840.1"/>
    <property type="molecule type" value="Genomic_DNA"/>
</dbReference>
<evidence type="ECO:0000313" key="2">
    <source>
        <dbReference type="Proteomes" id="UP001299220"/>
    </source>
</evidence>
<reference evidence="1 2" key="1">
    <citation type="submission" date="2020-12" db="EMBL/GenBank/DDBJ databases">
        <title>Whole genome sequences of gut porcine anaerobes.</title>
        <authorList>
            <person name="Kubasova T."/>
            <person name="Jahodarova E."/>
            <person name="Rychlik I."/>
        </authorList>
    </citation>
    <scope>NUCLEOTIDE SEQUENCE [LARGE SCALE GENOMIC DNA]</scope>
    <source>
        <strain evidence="1 2">An867</strain>
    </source>
</reference>
<accession>A0ABS9CNC5</accession>
<comment type="caution">
    <text evidence="1">The sequence shown here is derived from an EMBL/GenBank/DDBJ whole genome shotgun (WGS) entry which is preliminary data.</text>
</comment>
<name>A0ABS9CNC5_9FIRM</name>
<protein>
    <submittedName>
        <fullName evidence="1">P22 coat protein</fullName>
    </submittedName>
</protein>
<sequence length="368" mass="39318">MPNQFLTVKEVARQALPRLLENLVFPNLVYKDFSDTFQKKGDEIQIRKPAKLTANEFDASTGVKAQDIDDSRTVTVKLDKIATVDVEISALEGALNIDNLNRQFIEPAAVALAQKINSDGLELYKDIPYVCGTPGTTPSALTDLAAVRKVLNANKVPTTGRRAVWDTEADASFTTIPAIVNAEKSGSTQALREGSIGRLFGLDNYMSQAVKRHEAGTLSAAVKPKAETAAGASTLTLSAASLTGTLKKGDILTIAGKTYVVTADATAASNEITVGIYPALQDSITATTAVTVAASHTANLAFAPMAFAFVTRPLVVPSGVECYTTSYNGVSLRVTKGYDMKYKKEMLSMDVLYAYKTIYPELAVRAMG</sequence>
<organism evidence="1 2">
    <name type="scientific">Anaeromassilibacillus senegalensis</name>
    <dbReference type="NCBI Taxonomy" id="1673717"/>
    <lineage>
        <taxon>Bacteria</taxon>
        <taxon>Bacillati</taxon>
        <taxon>Bacillota</taxon>
        <taxon>Clostridia</taxon>
        <taxon>Eubacteriales</taxon>
        <taxon>Acutalibacteraceae</taxon>
        <taxon>Anaeromassilibacillus</taxon>
    </lineage>
</organism>
<keyword evidence="2" id="KW-1185">Reference proteome</keyword>
<dbReference type="RefSeq" id="WP_235322847.1">
    <property type="nucleotide sequence ID" value="NZ_JAFBIT010000001.1"/>
</dbReference>
<dbReference type="Proteomes" id="UP001299220">
    <property type="component" value="Unassembled WGS sequence"/>
</dbReference>
<evidence type="ECO:0000313" key="1">
    <source>
        <dbReference type="EMBL" id="MCF2651840.1"/>
    </source>
</evidence>
<gene>
    <name evidence="1" type="ORF">JQM67_04425</name>
</gene>